<feature type="signal peptide" evidence="1">
    <location>
        <begin position="1"/>
        <end position="17"/>
    </location>
</feature>
<evidence type="ECO:0000313" key="2">
    <source>
        <dbReference type="EMBL" id="KAB8207620.1"/>
    </source>
</evidence>
<dbReference type="EMBL" id="ML734955">
    <property type="protein sequence ID" value="KAB8207620.1"/>
    <property type="molecule type" value="Genomic_DNA"/>
</dbReference>
<proteinExistence type="predicted"/>
<reference evidence="2 3" key="1">
    <citation type="submission" date="2019-04" db="EMBL/GenBank/DDBJ databases">
        <title>Fungal friends and foes A comparative genomics study of 23 Aspergillus species from section Flavi.</title>
        <authorList>
            <consortium name="DOE Joint Genome Institute"/>
            <person name="Kjaerbolling I."/>
            <person name="Vesth T.C."/>
            <person name="Frisvad J.C."/>
            <person name="Nybo J.L."/>
            <person name="Theobald S."/>
            <person name="Kildgaard S."/>
            <person name="Petersen T.I."/>
            <person name="Kuo A."/>
            <person name="Sato A."/>
            <person name="Lyhne E.K."/>
            <person name="Kogle M.E."/>
            <person name="Wiebenga A."/>
            <person name="Kun R.S."/>
            <person name="Lubbers R.J."/>
            <person name="Makela M.R."/>
            <person name="Barry K."/>
            <person name="Chovatia M."/>
            <person name="Clum A."/>
            <person name="Daum C."/>
            <person name="Haridas S."/>
            <person name="He G."/>
            <person name="LaButti K."/>
            <person name="Lipzen A."/>
            <person name="Mondo S."/>
            <person name="Pangilinan J."/>
            <person name="Riley R."/>
            <person name="Salamov A."/>
            <person name="Simmons B.A."/>
            <person name="Magnuson J.K."/>
            <person name="Henrissat B."/>
            <person name="Mortensen U.H."/>
            <person name="Larsen T.O."/>
            <person name="De vries R.P."/>
            <person name="Grigoriev I.V."/>
            <person name="Machida M."/>
            <person name="Baker S.E."/>
            <person name="Andersen M.R."/>
        </authorList>
    </citation>
    <scope>NUCLEOTIDE SEQUENCE [LARGE SCALE GENOMIC DNA]</scope>
    <source>
        <strain evidence="2 3">CBS 117618</strain>
    </source>
</reference>
<sequence>MKAFTIILLTSIPFTYAACWTGGWPSRCKNADGPVSGDYTRTKEICDNVGGDMCNFSLAGLRGTAVGSLALACHTAGCNTGANVYTSGYFSETSFETHLNCNWQVMEYLSSVYFNWKTRAAHAVALKR</sequence>
<evidence type="ECO:0008006" key="4">
    <source>
        <dbReference type="Google" id="ProtNLM"/>
    </source>
</evidence>
<organism evidence="2 3">
    <name type="scientific">Aspergillus parasiticus</name>
    <dbReference type="NCBI Taxonomy" id="5067"/>
    <lineage>
        <taxon>Eukaryota</taxon>
        <taxon>Fungi</taxon>
        <taxon>Dikarya</taxon>
        <taxon>Ascomycota</taxon>
        <taxon>Pezizomycotina</taxon>
        <taxon>Eurotiomycetes</taxon>
        <taxon>Eurotiomycetidae</taxon>
        <taxon>Eurotiales</taxon>
        <taxon>Aspergillaceae</taxon>
        <taxon>Aspergillus</taxon>
        <taxon>Aspergillus subgen. Circumdati</taxon>
    </lineage>
</organism>
<keyword evidence="3" id="KW-1185">Reference proteome</keyword>
<evidence type="ECO:0000256" key="1">
    <source>
        <dbReference type="SAM" id="SignalP"/>
    </source>
</evidence>
<gene>
    <name evidence="2" type="ORF">BDV34DRAFT_63962</name>
</gene>
<keyword evidence="1" id="KW-0732">Signal</keyword>
<evidence type="ECO:0000313" key="3">
    <source>
        <dbReference type="Proteomes" id="UP000326532"/>
    </source>
</evidence>
<dbReference type="Proteomes" id="UP000326532">
    <property type="component" value="Unassembled WGS sequence"/>
</dbReference>
<dbReference type="VEuPathDB" id="FungiDB:BDV34DRAFT_63962"/>
<accession>A0A5N6DTX4</accession>
<protein>
    <recommendedName>
        <fullName evidence="4">CVNH domain protein</fullName>
    </recommendedName>
</protein>
<name>A0A5N6DTX4_ASPPA</name>
<feature type="chain" id="PRO_5024879862" description="CVNH domain protein" evidence="1">
    <location>
        <begin position="18"/>
        <end position="128"/>
    </location>
</feature>
<dbReference type="AlphaFoldDB" id="A0A5N6DTX4"/>